<dbReference type="WBParaSite" id="SBAD_0000898601-mRNA-1">
    <property type="protein sequence ID" value="SBAD_0000898601-mRNA-1"/>
    <property type="gene ID" value="SBAD_0000898601"/>
</dbReference>
<gene>
    <name evidence="3" type="ORF">SBAD_LOCUS8673</name>
</gene>
<reference evidence="3 4" key="2">
    <citation type="submission" date="2018-11" db="EMBL/GenBank/DDBJ databases">
        <authorList>
            <consortium name="Pathogen Informatics"/>
        </authorList>
    </citation>
    <scope>NUCLEOTIDE SEQUENCE [LARGE SCALE GENOMIC DNA]</scope>
</reference>
<keyword evidence="2" id="KW-0378">Hydrolase</keyword>
<reference evidence="5" key="1">
    <citation type="submission" date="2016-06" db="UniProtKB">
        <authorList>
            <consortium name="WormBaseParasite"/>
        </authorList>
    </citation>
    <scope>IDENTIFICATION</scope>
</reference>
<sequence length="365" mass="39750">MQKNLDQSSWKFLQWFSDEDRFRQPATSDEYALRLPFTLNQLMVAKTQRQAMRLVLCAVLLTAITAARGDSGTSFSCMNNDDESVPWFVVYVLPSDASSSMSLVKDGGAFLYMDSKSTDWVIPNVTLKDTNQSVYYTLDQYYSDKKNPNNMAIFYNNVPANGVACKCSGDQASGPGASKGVVLTSGSNTVWMMHSIEGFPDSSEYEPPPSDNANVIVCLSLAGKSALDDLDLYYSFVAPTMASQLSAYTNTLFTYSGTYALASQLQTSICYPPWPVGAFIALSSSSPLILSTSANNTDVNIHNSEDKSNWALAYSPGFWCFSDLPWTPDQLKMSGGAVCFTKTDFSSLVSGFESIAAAAPRSCAN</sequence>
<dbReference type="Proteomes" id="UP000270296">
    <property type="component" value="Unassembled WGS sequence"/>
</dbReference>
<evidence type="ECO:0000313" key="4">
    <source>
        <dbReference type="Proteomes" id="UP000270296"/>
    </source>
</evidence>
<name>A0A183IYH5_9BILA</name>
<keyword evidence="4" id="KW-1185">Reference proteome</keyword>
<dbReference type="PANTHER" id="PTHR10858">
    <property type="entry name" value="DEOXYRIBONUCLEASE II"/>
    <property type="match status" value="1"/>
</dbReference>
<dbReference type="Pfam" id="PF03265">
    <property type="entry name" value="DNase_II"/>
    <property type="match status" value="1"/>
</dbReference>
<dbReference type="AlphaFoldDB" id="A0A183IYH5"/>
<dbReference type="InterPro" id="IPR004947">
    <property type="entry name" value="DNase_II"/>
</dbReference>
<dbReference type="PANTHER" id="PTHR10858:SF23">
    <property type="entry name" value="DEOXYRIBONUCLEASE II"/>
    <property type="match status" value="1"/>
</dbReference>
<proteinExistence type="inferred from homology"/>
<dbReference type="EMBL" id="UZAM01011844">
    <property type="protein sequence ID" value="VDP18525.1"/>
    <property type="molecule type" value="Genomic_DNA"/>
</dbReference>
<evidence type="ECO:0000256" key="1">
    <source>
        <dbReference type="ARBA" id="ARBA00007527"/>
    </source>
</evidence>
<protein>
    <submittedName>
        <fullName evidence="5">Deoxyribonuclease II</fullName>
    </submittedName>
</protein>
<dbReference type="GO" id="GO:0004531">
    <property type="term" value="F:deoxyribonuclease II activity"/>
    <property type="evidence" value="ECO:0007669"/>
    <property type="project" value="InterPro"/>
</dbReference>
<evidence type="ECO:0000313" key="3">
    <source>
        <dbReference type="EMBL" id="VDP18525.1"/>
    </source>
</evidence>
<evidence type="ECO:0000256" key="2">
    <source>
        <dbReference type="ARBA" id="ARBA00022801"/>
    </source>
</evidence>
<dbReference type="GO" id="GO:0006309">
    <property type="term" value="P:apoptotic DNA fragmentation"/>
    <property type="evidence" value="ECO:0007669"/>
    <property type="project" value="TreeGrafter"/>
</dbReference>
<accession>A0A183IYH5</accession>
<dbReference type="OrthoDB" id="5916554at2759"/>
<organism evidence="5">
    <name type="scientific">Soboliphyme baturini</name>
    <dbReference type="NCBI Taxonomy" id="241478"/>
    <lineage>
        <taxon>Eukaryota</taxon>
        <taxon>Metazoa</taxon>
        <taxon>Ecdysozoa</taxon>
        <taxon>Nematoda</taxon>
        <taxon>Enoplea</taxon>
        <taxon>Dorylaimia</taxon>
        <taxon>Dioctophymatida</taxon>
        <taxon>Dioctophymatoidea</taxon>
        <taxon>Soboliphymatidae</taxon>
        <taxon>Soboliphyme</taxon>
    </lineage>
</organism>
<evidence type="ECO:0000313" key="5">
    <source>
        <dbReference type="WBParaSite" id="SBAD_0000898601-mRNA-1"/>
    </source>
</evidence>
<comment type="similarity">
    <text evidence="1">Belongs to the DNase II family.</text>
</comment>